<evidence type="ECO:0000313" key="7">
    <source>
        <dbReference type="RefSeq" id="XP_010248494.1"/>
    </source>
</evidence>
<dbReference type="eggNOG" id="KOG4755">
    <property type="taxonomic scope" value="Eukaryota"/>
</dbReference>
<evidence type="ECO:0000256" key="1">
    <source>
        <dbReference type="ARBA" id="ARBA00006641"/>
    </source>
</evidence>
<dbReference type="RefSeq" id="XP_010248495.1">
    <property type="nucleotide sequence ID" value="XM_010250193.2"/>
</dbReference>
<dbReference type="GO" id="GO:0006508">
    <property type="term" value="P:proteolysis"/>
    <property type="evidence" value="ECO:0007669"/>
    <property type="project" value="UniProtKB-KW"/>
</dbReference>
<evidence type="ECO:0000256" key="3">
    <source>
        <dbReference type="ARBA" id="ARBA00022670"/>
    </source>
</evidence>
<dbReference type="InterPro" id="IPR036440">
    <property type="entry name" value="Peptidase_C15-like_sf"/>
</dbReference>
<evidence type="ECO:0000313" key="9">
    <source>
        <dbReference type="RefSeq" id="XP_010248496.1"/>
    </source>
</evidence>
<dbReference type="RefSeq" id="XP_010248497.1">
    <property type="nucleotide sequence ID" value="XM_010250195.2"/>
</dbReference>
<accession>A0A1U7ZBF1</accession>
<dbReference type="OrthoDB" id="407146at2759"/>
<dbReference type="InterPro" id="IPR016125">
    <property type="entry name" value="Peptidase_C15-like"/>
</dbReference>
<dbReference type="CDD" id="cd00501">
    <property type="entry name" value="Peptidase_C15"/>
    <property type="match status" value="1"/>
</dbReference>
<dbReference type="FunFam" id="3.40.630.20:FF:000003">
    <property type="entry name" value="Pyrrolidone-carboxylate peptidase isoform A"/>
    <property type="match status" value="1"/>
</dbReference>
<dbReference type="KEGG" id="nnu:104591400"/>
<proteinExistence type="inferred from homology"/>
<dbReference type="PANTHER" id="PTHR23402:SF26">
    <property type="entry name" value="PEPTIDASE C15, PYROGLUTAMYL PEPTIDASE I-LIKE PROTEIN"/>
    <property type="match status" value="1"/>
</dbReference>
<dbReference type="OMA" id="CDGSILH"/>
<dbReference type="PANTHER" id="PTHR23402">
    <property type="entry name" value="PROTEASE FAMILY C15 PYROGLUTAMYL-PEPTIDASE I-RELATED"/>
    <property type="match status" value="1"/>
</dbReference>
<dbReference type="RefSeq" id="XP_010248494.1">
    <property type="nucleotide sequence ID" value="XM_010250192.2"/>
</dbReference>
<organism evidence="6 10">
    <name type="scientific">Nelumbo nucifera</name>
    <name type="common">Sacred lotus</name>
    <dbReference type="NCBI Taxonomy" id="4432"/>
    <lineage>
        <taxon>Eukaryota</taxon>
        <taxon>Viridiplantae</taxon>
        <taxon>Streptophyta</taxon>
        <taxon>Embryophyta</taxon>
        <taxon>Tracheophyta</taxon>
        <taxon>Spermatophyta</taxon>
        <taxon>Magnoliopsida</taxon>
        <taxon>Proteales</taxon>
        <taxon>Nelumbonaceae</taxon>
        <taxon>Nelumbo</taxon>
    </lineage>
</organism>
<evidence type="ECO:0000313" key="10">
    <source>
        <dbReference type="RefSeq" id="XP_010248497.1"/>
    </source>
</evidence>
<dbReference type="Proteomes" id="UP000189703">
    <property type="component" value="Unplaced"/>
</dbReference>
<dbReference type="AlphaFoldDB" id="A0A1U7ZBF1"/>
<reference evidence="7 8" key="1">
    <citation type="submission" date="2025-04" db="UniProtKB">
        <authorList>
            <consortium name="RefSeq"/>
        </authorList>
    </citation>
    <scope>IDENTIFICATION</scope>
</reference>
<gene>
    <name evidence="7 8 9 10" type="primary">LOC104591400</name>
</gene>
<dbReference type="InterPro" id="IPR000816">
    <property type="entry name" value="Peptidase_C15"/>
</dbReference>
<dbReference type="GO" id="GO:0016920">
    <property type="term" value="F:pyroglutamyl-peptidase activity"/>
    <property type="evidence" value="ECO:0007669"/>
    <property type="project" value="InterPro"/>
</dbReference>
<name>A0A1U7ZBF1_NELNU</name>
<dbReference type="PIRSF" id="PIRSF015592">
    <property type="entry name" value="Prld-crbxl_pptds"/>
    <property type="match status" value="1"/>
</dbReference>
<dbReference type="SUPFAM" id="SSF53182">
    <property type="entry name" value="Pyrrolidone carboxyl peptidase (pyroglutamate aminopeptidase)"/>
    <property type="match status" value="1"/>
</dbReference>
<protein>
    <submittedName>
        <fullName evidence="7 8">Uncharacterized protein LOC104591400</fullName>
    </submittedName>
</protein>
<dbReference type="GeneID" id="104591400"/>
<evidence type="ECO:0000256" key="4">
    <source>
        <dbReference type="ARBA" id="ARBA00022801"/>
    </source>
</evidence>
<sequence>MGSEGPLPITVHVTGFKKFYGVANNPTEVIVSNLKEFLKRRGMPGGIILGSCTVLEAAGHGVLPTLYQLMESGRSEPFTNSSSDGPVIWLHFGANAGALKFAIERQAVNEATFLCPDELGWQPQKLAIFPEDGGTFQTRKTTCCVDAIAEFLNKKGYDVAISDDADVFVCNYIYYHSLRFAEQRGHKSLFIHVPLFSRIDEDTQMEFAASLLEALAVIC</sequence>
<keyword evidence="5" id="KW-0788">Thiol protease</keyword>
<dbReference type="Gene3D" id="3.40.630.20">
    <property type="entry name" value="Peptidase C15, pyroglutamyl peptidase I-like"/>
    <property type="match status" value="1"/>
</dbReference>
<evidence type="ECO:0000256" key="5">
    <source>
        <dbReference type="ARBA" id="ARBA00022807"/>
    </source>
</evidence>
<evidence type="ECO:0000313" key="6">
    <source>
        <dbReference type="Proteomes" id="UP000189703"/>
    </source>
</evidence>
<keyword evidence="6" id="KW-1185">Reference proteome</keyword>
<keyword evidence="4" id="KW-0378">Hydrolase</keyword>
<evidence type="ECO:0000256" key="2">
    <source>
        <dbReference type="ARBA" id="ARBA00022490"/>
    </source>
</evidence>
<keyword evidence="3" id="KW-0645">Protease</keyword>
<dbReference type="RefSeq" id="XP_010248496.1">
    <property type="nucleotide sequence ID" value="XM_010250194.2"/>
</dbReference>
<dbReference type="GO" id="GO:0005829">
    <property type="term" value="C:cytosol"/>
    <property type="evidence" value="ECO:0007669"/>
    <property type="project" value="InterPro"/>
</dbReference>
<comment type="similarity">
    <text evidence="1">Belongs to the peptidase C15 family.</text>
</comment>
<dbReference type="Pfam" id="PF01470">
    <property type="entry name" value="Peptidase_C15"/>
    <property type="match status" value="1"/>
</dbReference>
<evidence type="ECO:0000313" key="8">
    <source>
        <dbReference type="RefSeq" id="XP_010248495.1"/>
    </source>
</evidence>
<keyword evidence="2" id="KW-0963">Cytoplasm</keyword>